<evidence type="ECO:0000256" key="3">
    <source>
        <dbReference type="ARBA" id="ARBA00022664"/>
    </source>
</evidence>
<evidence type="ECO:0000313" key="9">
    <source>
        <dbReference type="EMBL" id="GMT19140.1"/>
    </source>
</evidence>
<name>A0AAV5VMH2_9BILA</name>
<feature type="compositionally biased region" description="Basic and acidic residues" evidence="8">
    <location>
        <begin position="369"/>
        <end position="423"/>
    </location>
</feature>
<proteinExistence type="inferred from homology"/>
<comment type="subcellular location">
    <subcellularLocation>
        <location evidence="1">Nucleus</location>
    </subcellularLocation>
</comment>
<evidence type="ECO:0000256" key="4">
    <source>
        <dbReference type="ARBA" id="ARBA00022728"/>
    </source>
</evidence>
<sequence length="483" mass="57855">MADQRGIGWMYDGVKAEAHREDYLLGKTVDKNFEKYSDAVITQKEEVIDALAKTRVVGFSNSSSAKISSLPLNITRTEDPLVAVKVKEESKRRDVLENPLTKLRFQKMLKEMMEKKSKKPSKKEKKRKRDHSSASDDSSSDERRKKKKDKKKKHKKEKEISEDEDRHRKEKKRMRRDSSSDEHQKNSEYMQMKYQRFQSKRKDSNRSEEKKRDDRNGDRGRRNDERERRRRRDSSEEDKKRRRRDSSEDDRRKRRDSNGDRRRGRDEDDEVRRKRRDSSGDDRKEKREVERRRRDSNEERREKKEEHGRKESRDEKEKKRDYDSHIPAHLRPGSSSESEEEMKDDFDREEKAAKAKWEGFGLVGGKKKEKGDEVKAKNPYELKRLPKFTVHEKSERKKPLTEEEKAAKLREMESNAKWRDDLRTTNQRRTQLEDEKEEKDADEGRPASFVKPLLNSVAECSVEDRLKQRKKQLQRGHGYMDKL</sequence>
<keyword evidence="6" id="KW-0508">mRNA splicing</keyword>
<dbReference type="PANTHER" id="PTHR16196">
    <property type="entry name" value="CELL CYCLE CONTROL PROTEIN CWF25"/>
    <property type="match status" value="1"/>
</dbReference>
<feature type="compositionally biased region" description="Basic and acidic residues" evidence="8">
    <location>
        <begin position="200"/>
        <end position="326"/>
    </location>
</feature>
<keyword evidence="4" id="KW-0747">Spliceosome</keyword>
<feature type="compositionally biased region" description="Basic and acidic residues" evidence="8">
    <location>
        <begin position="345"/>
        <end position="357"/>
    </location>
</feature>
<dbReference type="InterPro" id="IPR022209">
    <property type="entry name" value="CWC25"/>
</dbReference>
<evidence type="ECO:0000313" key="10">
    <source>
        <dbReference type="Proteomes" id="UP001432322"/>
    </source>
</evidence>
<evidence type="ECO:0000256" key="6">
    <source>
        <dbReference type="ARBA" id="ARBA00023187"/>
    </source>
</evidence>
<keyword evidence="5" id="KW-0175">Coiled coil</keyword>
<dbReference type="EMBL" id="BTSY01000003">
    <property type="protein sequence ID" value="GMT19140.1"/>
    <property type="molecule type" value="Genomic_DNA"/>
</dbReference>
<comment type="similarity">
    <text evidence="2">Belongs to the CWC25 family.</text>
</comment>
<dbReference type="InterPro" id="IPR051376">
    <property type="entry name" value="CWC25_splicing_factor"/>
</dbReference>
<evidence type="ECO:0000256" key="5">
    <source>
        <dbReference type="ARBA" id="ARBA00023054"/>
    </source>
</evidence>
<feature type="region of interest" description="Disordered" evidence="8">
    <location>
        <begin position="112"/>
        <end position="450"/>
    </location>
</feature>
<comment type="caution">
    <text evidence="9">The sequence shown here is derived from an EMBL/GenBank/DDBJ whole genome shotgun (WGS) entry which is preliminary data.</text>
</comment>
<feature type="compositionally biased region" description="Basic and acidic residues" evidence="8">
    <location>
        <begin position="176"/>
        <end position="186"/>
    </location>
</feature>
<feature type="compositionally biased region" description="Basic residues" evidence="8">
    <location>
        <begin position="116"/>
        <end position="130"/>
    </location>
</feature>
<keyword evidence="10" id="KW-1185">Reference proteome</keyword>
<dbReference type="GO" id="GO:0005684">
    <property type="term" value="C:U2-type spliceosomal complex"/>
    <property type="evidence" value="ECO:0007669"/>
    <property type="project" value="TreeGrafter"/>
</dbReference>
<dbReference type="GO" id="GO:0000398">
    <property type="term" value="P:mRNA splicing, via spliceosome"/>
    <property type="evidence" value="ECO:0007669"/>
    <property type="project" value="TreeGrafter"/>
</dbReference>
<dbReference type="AlphaFoldDB" id="A0AAV5VMH2"/>
<evidence type="ECO:0000256" key="1">
    <source>
        <dbReference type="ARBA" id="ARBA00004123"/>
    </source>
</evidence>
<dbReference type="Proteomes" id="UP001432322">
    <property type="component" value="Unassembled WGS sequence"/>
</dbReference>
<accession>A0AAV5VMH2</accession>
<feature type="compositionally biased region" description="Basic residues" evidence="8">
    <location>
        <begin position="144"/>
        <end position="156"/>
    </location>
</feature>
<feature type="compositionally biased region" description="Basic and acidic residues" evidence="8">
    <location>
        <begin position="430"/>
        <end position="445"/>
    </location>
</feature>
<reference evidence="9" key="1">
    <citation type="submission" date="2023-10" db="EMBL/GenBank/DDBJ databases">
        <title>Genome assembly of Pristionchus species.</title>
        <authorList>
            <person name="Yoshida K."/>
            <person name="Sommer R.J."/>
        </authorList>
    </citation>
    <scope>NUCLEOTIDE SEQUENCE</scope>
    <source>
        <strain evidence="9">RS5133</strain>
    </source>
</reference>
<dbReference type="Pfam" id="PF12542">
    <property type="entry name" value="CWC25"/>
    <property type="match status" value="1"/>
</dbReference>
<organism evidence="9 10">
    <name type="scientific">Pristionchus fissidentatus</name>
    <dbReference type="NCBI Taxonomy" id="1538716"/>
    <lineage>
        <taxon>Eukaryota</taxon>
        <taxon>Metazoa</taxon>
        <taxon>Ecdysozoa</taxon>
        <taxon>Nematoda</taxon>
        <taxon>Chromadorea</taxon>
        <taxon>Rhabditida</taxon>
        <taxon>Rhabditina</taxon>
        <taxon>Diplogasteromorpha</taxon>
        <taxon>Diplogasteroidea</taxon>
        <taxon>Neodiplogasteridae</taxon>
        <taxon>Pristionchus</taxon>
    </lineage>
</organism>
<evidence type="ECO:0000256" key="8">
    <source>
        <dbReference type="SAM" id="MobiDB-lite"/>
    </source>
</evidence>
<keyword evidence="7" id="KW-0539">Nucleus</keyword>
<protein>
    <submittedName>
        <fullName evidence="9">Uncharacterized protein</fullName>
    </submittedName>
</protein>
<gene>
    <name evidence="9" type="ORF">PFISCL1PPCAC_10437</name>
</gene>
<evidence type="ECO:0000256" key="2">
    <source>
        <dbReference type="ARBA" id="ARBA00006695"/>
    </source>
</evidence>
<keyword evidence="3" id="KW-0507">mRNA processing</keyword>
<evidence type="ECO:0000256" key="7">
    <source>
        <dbReference type="ARBA" id="ARBA00023242"/>
    </source>
</evidence>
<dbReference type="PANTHER" id="PTHR16196:SF0">
    <property type="entry name" value="PRE-MRNA-SPLICING FACTOR CWC25 HOMOLOG"/>
    <property type="match status" value="1"/>
</dbReference>